<sequence>MPDPESHSHPSDHLARTLDADADWSCLRLLYCVRQTLFPALLFFLSIQVYLGVSNPKFRYNSWSHFEGLKNHSPMKIKTPNAGALTNFEVLDFLKARGASKDSSRVIAPVASSEYKVYDYLVETPASRQTREQIYEFMKKCKTYKLAKAEILNIINIAPRELVEIDPIIEHSEMRLGDQVEELLDLVRNVFPLPPADLTSEAGMDKDREETGNEEQNEDMNETLDGDQIDGDRK</sequence>
<keyword evidence="10" id="KW-1185">Reference proteome</keyword>
<evidence type="ECO:0000256" key="6">
    <source>
        <dbReference type="ARBA" id="ARBA00023242"/>
    </source>
</evidence>
<feature type="domain" description="RNA polymerase Rpb4/RPC9 core" evidence="8">
    <location>
        <begin position="75"/>
        <end position="194"/>
    </location>
</feature>
<gene>
    <name evidence="9" type="ORF">GH714_012640</name>
</gene>
<evidence type="ECO:0000256" key="5">
    <source>
        <dbReference type="ARBA" id="ARBA00023163"/>
    </source>
</evidence>
<dbReference type="Pfam" id="PF03874">
    <property type="entry name" value="RNA_pol_Rpb4"/>
    <property type="match status" value="1"/>
</dbReference>
<dbReference type="PANTHER" id="PTHR15561:SF0">
    <property type="entry name" value="DNA-DIRECTED RNA POLYMERASE III SUBUNIT RPC9"/>
    <property type="match status" value="1"/>
</dbReference>
<dbReference type="PANTHER" id="PTHR15561">
    <property type="entry name" value="CALCITONIN GENE-RELATED PEPTIDE-RECEPTOR COMPONENT PROTEIN"/>
    <property type="match status" value="1"/>
</dbReference>
<evidence type="ECO:0000256" key="2">
    <source>
        <dbReference type="ARBA" id="ARBA00006898"/>
    </source>
</evidence>
<reference evidence="9 10" key="1">
    <citation type="journal article" date="2020" name="Mol. Plant">
        <title>The Chromosome-Based Rubber Tree Genome Provides New Insights into Spurge Genome Evolution and Rubber Biosynthesis.</title>
        <authorList>
            <person name="Liu J."/>
            <person name="Shi C."/>
            <person name="Shi C.C."/>
            <person name="Li W."/>
            <person name="Zhang Q.J."/>
            <person name="Zhang Y."/>
            <person name="Li K."/>
            <person name="Lu H.F."/>
            <person name="Shi C."/>
            <person name="Zhu S.T."/>
            <person name="Xiao Z.Y."/>
            <person name="Nan H."/>
            <person name="Yue Y."/>
            <person name="Zhu X.G."/>
            <person name="Wu Y."/>
            <person name="Hong X.N."/>
            <person name="Fan G.Y."/>
            <person name="Tong Y."/>
            <person name="Zhang D."/>
            <person name="Mao C.L."/>
            <person name="Liu Y.L."/>
            <person name="Hao S.J."/>
            <person name="Liu W.Q."/>
            <person name="Lv M.Q."/>
            <person name="Zhang H.B."/>
            <person name="Liu Y."/>
            <person name="Hu-Tang G.R."/>
            <person name="Wang J.P."/>
            <person name="Wang J.H."/>
            <person name="Sun Y.H."/>
            <person name="Ni S.B."/>
            <person name="Chen W.B."/>
            <person name="Zhang X.C."/>
            <person name="Jiao Y.N."/>
            <person name="Eichler E.E."/>
            <person name="Li G.H."/>
            <person name="Liu X."/>
            <person name="Gao L.Z."/>
        </authorList>
    </citation>
    <scope>NUCLEOTIDE SEQUENCE [LARGE SCALE GENOMIC DNA]</scope>
    <source>
        <strain evidence="10">cv. GT1</strain>
        <tissue evidence="9">Leaf</tissue>
    </source>
</reference>
<dbReference type="InterPro" id="IPR038324">
    <property type="entry name" value="Rpb4/RPC9_sf"/>
</dbReference>
<comment type="caution">
    <text evidence="9">The sequence shown here is derived from an EMBL/GenBank/DDBJ whole genome shotgun (WGS) entry which is preliminary data.</text>
</comment>
<comment type="similarity">
    <text evidence="2">Belongs to the eukaryotic RPC9 RNA polymerase subunit family.</text>
</comment>
<feature type="compositionally biased region" description="Acidic residues" evidence="7">
    <location>
        <begin position="212"/>
        <end position="234"/>
    </location>
</feature>
<keyword evidence="4" id="KW-0240">DNA-directed RNA polymerase</keyword>
<dbReference type="SMART" id="SM00657">
    <property type="entry name" value="RPOL4c"/>
    <property type="match status" value="1"/>
</dbReference>
<dbReference type="SUPFAM" id="SSF47819">
    <property type="entry name" value="HRDC-like"/>
    <property type="match status" value="1"/>
</dbReference>
<dbReference type="InterPro" id="IPR038846">
    <property type="entry name" value="RPC9"/>
</dbReference>
<dbReference type="GO" id="GO:0000166">
    <property type="term" value="F:nucleotide binding"/>
    <property type="evidence" value="ECO:0007669"/>
    <property type="project" value="InterPro"/>
</dbReference>
<dbReference type="AlphaFoldDB" id="A0A6A6KQR2"/>
<dbReference type="Proteomes" id="UP000467840">
    <property type="component" value="Chromosome 2"/>
</dbReference>
<evidence type="ECO:0000256" key="7">
    <source>
        <dbReference type="SAM" id="MobiDB-lite"/>
    </source>
</evidence>
<proteinExistence type="inferred from homology"/>
<evidence type="ECO:0000256" key="4">
    <source>
        <dbReference type="ARBA" id="ARBA00022478"/>
    </source>
</evidence>
<dbReference type="InterPro" id="IPR006590">
    <property type="entry name" value="RNA_pol_Rpb4/RPC9_core"/>
</dbReference>
<dbReference type="FunFam" id="1.20.1250.40:FF:000008">
    <property type="entry name" value="RNA polymerase II, Rpb4, core protein"/>
    <property type="match status" value="1"/>
</dbReference>
<evidence type="ECO:0000256" key="3">
    <source>
        <dbReference type="ARBA" id="ARBA00016672"/>
    </source>
</evidence>
<dbReference type="GO" id="GO:0006384">
    <property type="term" value="P:transcription initiation at RNA polymerase III promoter"/>
    <property type="evidence" value="ECO:0007669"/>
    <property type="project" value="InterPro"/>
</dbReference>
<name>A0A6A6KQR2_HEVBR</name>
<dbReference type="EMBL" id="JAAGAX010000015">
    <property type="protein sequence ID" value="KAF2290383.1"/>
    <property type="molecule type" value="Genomic_DNA"/>
</dbReference>
<dbReference type="InterPro" id="IPR005574">
    <property type="entry name" value="Rpb4/RPC9"/>
</dbReference>
<keyword evidence="6" id="KW-0539">Nucleus</keyword>
<feature type="region of interest" description="Disordered" evidence="7">
    <location>
        <begin position="197"/>
        <end position="234"/>
    </location>
</feature>
<evidence type="ECO:0000256" key="1">
    <source>
        <dbReference type="ARBA" id="ARBA00004123"/>
    </source>
</evidence>
<protein>
    <recommendedName>
        <fullName evidence="3">DNA-directed RNA polymerase III subunit RPC9</fullName>
    </recommendedName>
</protein>
<comment type="subcellular location">
    <subcellularLocation>
        <location evidence="1">Nucleus</location>
    </subcellularLocation>
</comment>
<accession>A0A6A6KQR2</accession>
<evidence type="ECO:0000313" key="9">
    <source>
        <dbReference type="EMBL" id="KAF2290383.1"/>
    </source>
</evidence>
<dbReference type="InterPro" id="IPR010997">
    <property type="entry name" value="HRDC-like_sf"/>
</dbReference>
<organism evidence="9 10">
    <name type="scientific">Hevea brasiliensis</name>
    <name type="common">Para rubber tree</name>
    <name type="synonym">Siphonia brasiliensis</name>
    <dbReference type="NCBI Taxonomy" id="3981"/>
    <lineage>
        <taxon>Eukaryota</taxon>
        <taxon>Viridiplantae</taxon>
        <taxon>Streptophyta</taxon>
        <taxon>Embryophyta</taxon>
        <taxon>Tracheophyta</taxon>
        <taxon>Spermatophyta</taxon>
        <taxon>Magnoliopsida</taxon>
        <taxon>eudicotyledons</taxon>
        <taxon>Gunneridae</taxon>
        <taxon>Pentapetalae</taxon>
        <taxon>rosids</taxon>
        <taxon>fabids</taxon>
        <taxon>Malpighiales</taxon>
        <taxon>Euphorbiaceae</taxon>
        <taxon>Crotonoideae</taxon>
        <taxon>Micrandreae</taxon>
        <taxon>Hevea</taxon>
    </lineage>
</organism>
<dbReference type="Gene3D" id="1.20.1250.40">
    <property type="match status" value="1"/>
</dbReference>
<evidence type="ECO:0000259" key="8">
    <source>
        <dbReference type="SMART" id="SM00657"/>
    </source>
</evidence>
<evidence type="ECO:0000313" key="10">
    <source>
        <dbReference type="Proteomes" id="UP000467840"/>
    </source>
</evidence>
<keyword evidence="5" id="KW-0804">Transcription</keyword>
<dbReference type="GO" id="GO:0005666">
    <property type="term" value="C:RNA polymerase III complex"/>
    <property type="evidence" value="ECO:0007669"/>
    <property type="project" value="InterPro"/>
</dbReference>